<evidence type="ECO:0000313" key="1">
    <source>
        <dbReference type="EMBL" id="KKQ69105.1"/>
    </source>
</evidence>
<dbReference type="EMBL" id="LBUU01000016">
    <property type="protein sequence ID" value="KKQ69105.1"/>
    <property type="molecule type" value="Genomic_DNA"/>
</dbReference>
<sequence>MNTKNKIYHYCVSDDIPRKEFDDFVNCYIEIFNNSWKEKWTKKEAENIIKSGLNSKNGRKSSVSLLFDSEKVVGFSWIGLGTEDTICIDDMPYDISEIEKENGIKAIKFWMKLVGHKKIIIFKELGIYGNYTTLNGDHMATKISLPIIERAYEDGYRAIFCWTSSINIIFNLGLGFFWHPIQYYPDQDRVIMVGGVKKFIYYLRGTLNRDMNIINEMQENKKKYLII</sequence>
<dbReference type="AlphaFoldDB" id="A0A0G0K103"/>
<comment type="caution">
    <text evidence="1">The sequence shown here is derived from an EMBL/GenBank/DDBJ whole genome shotgun (WGS) entry which is preliminary data.</text>
</comment>
<reference evidence="1" key="1">
    <citation type="journal article" date="2015" name="Nature">
        <title>rRNA introns, odd ribosomes, and small enigmatic genomes across a large radiation of phyla.</title>
        <authorList>
            <person name="Brown C.T."/>
            <person name="Hug L.A."/>
            <person name="Thomas B.C."/>
            <person name="Sharon I."/>
            <person name="Castelle C.J."/>
            <person name="Singh A."/>
            <person name="Wilkins M.J."/>
            <person name="Williams K.H."/>
            <person name="Banfield J.F."/>
        </authorList>
    </citation>
    <scope>NUCLEOTIDE SEQUENCE [LARGE SCALE GENOMIC DNA]</scope>
</reference>
<protein>
    <recommendedName>
        <fullName evidence="3">N-acetyltransferase domain-containing protein</fullName>
    </recommendedName>
</protein>
<evidence type="ECO:0008006" key="3">
    <source>
        <dbReference type="Google" id="ProtNLM"/>
    </source>
</evidence>
<dbReference type="Proteomes" id="UP000034022">
    <property type="component" value="Unassembled WGS sequence"/>
</dbReference>
<organism evidence="1 2">
    <name type="scientific">Candidatus Falkowbacteria bacterium GW2011_GWE1_38_31</name>
    <dbReference type="NCBI Taxonomy" id="1618638"/>
    <lineage>
        <taxon>Bacteria</taxon>
        <taxon>Candidatus Falkowiibacteriota</taxon>
    </lineage>
</organism>
<gene>
    <name evidence="1" type="ORF">US91_C0016G0013</name>
</gene>
<accession>A0A0G0K103</accession>
<name>A0A0G0K103_9BACT</name>
<evidence type="ECO:0000313" key="2">
    <source>
        <dbReference type="Proteomes" id="UP000034022"/>
    </source>
</evidence>
<proteinExistence type="predicted"/>